<sequence length="712" mass="76368">MKDLLNRIVRMAAGRSDIVVASFLLLVVVMMIIPIPLFLVDVMVSFSIAFTVLVLIVAFYSSRAADFSALPPIILLSTLFRLSLSITTTRLILRDADAGEIVAAFGEYVIAGDVVVGLVIFLIITAAQFIVITKGAERVAEVGARFSLDAMPGKQMSIDADLRNGDINKDEAKLRRQSLERESQLFGAMDGAMKFVKGDAIASLIILCVNLMGGIIIGTVRHGLSFSDAVHTYSLLSVGDGLIAQLPALMTAVAAGIVVTRVNSGQNVDLGAEIIGQLGAQSKVMALCAGVLVLLSLVPGFPMHTFLGIAVLLGGAAYMARRREAAAVEVDSDEAAEEGQGDVGAVQVSAVHMLSDWVDPPSGRVTLRVGPELATALGLQPVQLALEDARIRAEIALGIPFQPIGFKLDDLLPDPLFSVYLDGVPVAGGAVHPGCVFARGNLPMLEVLGVEPRETVSIEGQPAVWIPHQYTQEIEKLGGVCLTPEEALAEYLLAIQLQHAPEFLGIQETRQLLGELEQSFPELVRQATQAVPLQRMAEIFRRLLEERVCIGNLRAVLEVLARTGEGNSLPAQVESIRAALSRHICHQYADVHRTIAVYVFSRDLEQEIRRELSSKEGRGGMLSAGLSSRLIEGLQAVPSVAGRTSRAVLMIAADMRRYMYHHLSRHGVNIPVMSYTELANGYVSHPLGMLGLNGRLEALGTPSPNEADKAAA</sequence>
<dbReference type="PRINTS" id="PR00949">
    <property type="entry name" value="TYPE3IMAPROT"/>
</dbReference>
<dbReference type="Gene3D" id="3.40.50.12790">
    <property type="entry name" value="FHIPEP family, domain 4"/>
    <property type="match status" value="1"/>
</dbReference>
<keyword evidence="3" id="KW-0813">Transport</keyword>
<organism evidence="10 11">
    <name type="scientific">Bordetella genomosp. 4</name>
    <dbReference type="NCBI Taxonomy" id="463044"/>
    <lineage>
        <taxon>Bacteria</taxon>
        <taxon>Pseudomonadati</taxon>
        <taxon>Pseudomonadota</taxon>
        <taxon>Betaproteobacteria</taxon>
        <taxon>Burkholderiales</taxon>
        <taxon>Alcaligenaceae</taxon>
        <taxon>Bordetella</taxon>
    </lineage>
</organism>
<proteinExistence type="inferred from homology"/>
<accession>A0A261UTB1</accession>
<feature type="transmembrane region" description="Helical" evidence="9">
    <location>
        <begin position="201"/>
        <end position="222"/>
    </location>
</feature>
<comment type="subcellular location">
    <subcellularLocation>
        <location evidence="1">Cell inner membrane</location>
        <topology evidence="1">Multi-pass membrane protein</topology>
    </subcellularLocation>
</comment>
<feature type="transmembrane region" description="Helical" evidence="9">
    <location>
        <begin position="42"/>
        <end position="61"/>
    </location>
</feature>
<feature type="transmembrane region" description="Helical" evidence="9">
    <location>
        <begin position="242"/>
        <end position="262"/>
    </location>
</feature>
<evidence type="ECO:0000256" key="3">
    <source>
        <dbReference type="ARBA" id="ARBA00022448"/>
    </source>
</evidence>
<dbReference type="InterPro" id="IPR001712">
    <property type="entry name" value="T3SS_FHIPEP"/>
</dbReference>
<dbReference type="InterPro" id="IPR042194">
    <property type="entry name" value="FHIPEP_1"/>
</dbReference>
<feature type="transmembrane region" description="Helical" evidence="9">
    <location>
        <begin position="12"/>
        <end position="36"/>
    </location>
</feature>
<evidence type="ECO:0000313" key="10">
    <source>
        <dbReference type="EMBL" id="OZI64572.1"/>
    </source>
</evidence>
<evidence type="ECO:0000256" key="5">
    <source>
        <dbReference type="ARBA" id="ARBA00022519"/>
    </source>
</evidence>
<dbReference type="PANTHER" id="PTHR30161">
    <property type="entry name" value="FLAGELLAR EXPORT PROTEIN, MEMBRANE FLHA SUBUNIT-RELATED"/>
    <property type="match status" value="1"/>
</dbReference>
<feature type="transmembrane region" description="Helical" evidence="9">
    <location>
        <begin position="301"/>
        <end position="320"/>
    </location>
</feature>
<comment type="similarity">
    <text evidence="2">Belongs to the FHIPEP (flagella/HR/invasion proteins export pore) family.</text>
</comment>
<keyword evidence="7 9" id="KW-1133">Transmembrane helix</keyword>
<gene>
    <name evidence="10" type="ORF">CAL20_02640</name>
</gene>
<dbReference type="Proteomes" id="UP000216885">
    <property type="component" value="Unassembled WGS sequence"/>
</dbReference>
<dbReference type="InterPro" id="IPR042193">
    <property type="entry name" value="FHIPEP_3"/>
</dbReference>
<evidence type="ECO:0000256" key="9">
    <source>
        <dbReference type="SAM" id="Phobius"/>
    </source>
</evidence>
<evidence type="ECO:0000256" key="7">
    <source>
        <dbReference type="ARBA" id="ARBA00022989"/>
    </source>
</evidence>
<dbReference type="InterPro" id="IPR042196">
    <property type="entry name" value="FHIPEP_4"/>
</dbReference>
<feature type="transmembrane region" description="Helical" evidence="9">
    <location>
        <begin position="73"/>
        <end position="93"/>
    </location>
</feature>
<keyword evidence="5" id="KW-0997">Cell inner membrane</keyword>
<evidence type="ECO:0000256" key="1">
    <source>
        <dbReference type="ARBA" id="ARBA00004429"/>
    </source>
</evidence>
<dbReference type="PROSITE" id="PS00994">
    <property type="entry name" value="FHIPEP"/>
    <property type="match status" value="1"/>
</dbReference>
<reference evidence="10 11" key="1">
    <citation type="submission" date="2017-05" db="EMBL/GenBank/DDBJ databases">
        <title>Complete and WGS of Bordetella genogroups.</title>
        <authorList>
            <person name="Spilker T."/>
            <person name="LiPuma J."/>
        </authorList>
    </citation>
    <scope>NUCLEOTIDE SEQUENCE [LARGE SCALE GENOMIC DNA]</scope>
    <source>
        <strain evidence="10 11">AU9919</strain>
    </source>
</reference>
<dbReference type="OrthoDB" id="9759185at2"/>
<dbReference type="AlphaFoldDB" id="A0A261UTB1"/>
<evidence type="ECO:0008006" key="12">
    <source>
        <dbReference type="Google" id="ProtNLM"/>
    </source>
</evidence>
<dbReference type="GO" id="GO:0009306">
    <property type="term" value="P:protein secretion"/>
    <property type="evidence" value="ECO:0007669"/>
    <property type="project" value="InterPro"/>
</dbReference>
<evidence type="ECO:0000256" key="6">
    <source>
        <dbReference type="ARBA" id="ARBA00022692"/>
    </source>
</evidence>
<dbReference type="PANTHER" id="PTHR30161:SF2">
    <property type="entry name" value="INVASION PROTEIN INVA"/>
    <property type="match status" value="1"/>
</dbReference>
<evidence type="ECO:0000256" key="4">
    <source>
        <dbReference type="ARBA" id="ARBA00022475"/>
    </source>
</evidence>
<comment type="caution">
    <text evidence="10">The sequence shown here is derived from an EMBL/GenBank/DDBJ whole genome shotgun (WGS) entry which is preliminary data.</text>
</comment>
<evidence type="ECO:0000256" key="2">
    <source>
        <dbReference type="ARBA" id="ARBA00008835"/>
    </source>
</evidence>
<feature type="transmembrane region" description="Helical" evidence="9">
    <location>
        <begin position="108"/>
        <end position="131"/>
    </location>
</feature>
<evidence type="ECO:0000256" key="8">
    <source>
        <dbReference type="ARBA" id="ARBA00023136"/>
    </source>
</evidence>
<dbReference type="EMBL" id="NEVQ01000003">
    <property type="protein sequence ID" value="OZI64572.1"/>
    <property type="molecule type" value="Genomic_DNA"/>
</dbReference>
<dbReference type="Gene3D" id="1.10.8.540">
    <property type="entry name" value="FHIPEP family, domain 3"/>
    <property type="match status" value="1"/>
</dbReference>
<keyword evidence="8 9" id="KW-0472">Membrane</keyword>
<evidence type="ECO:0000313" key="11">
    <source>
        <dbReference type="Proteomes" id="UP000216885"/>
    </source>
</evidence>
<dbReference type="PIRSF" id="PIRSF005419">
    <property type="entry name" value="FlhA"/>
    <property type="match status" value="1"/>
</dbReference>
<dbReference type="Pfam" id="PF00771">
    <property type="entry name" value="FHIPEP"/>
    <property type="match status" value="1"/>
</dbReference>
<dbReference type="RefSeq" id="WP_094823821.1">
    <property type="nucleotide sequence ID" value="NZ_NEVO01000018.1"/>
</dbReference>
<dbReference type="GO" id="GO:0005886">
    <property type="term" value="C:plasma membrane"/>
    <property type="evidence" value="ECO:0007669"/>
    <property type="project" value="UniProtKB-SubCell"/>
</dbReference>
<keyword evidence="4" id="KW-1003">Cell membrane</keyword>
<protein>
    <recommendedName>
        <fullName evidence="12">EscV/YscV/HrcV family type III secretion system export apparatus protein</fullName>
    </recommendedName>
</protein>
<dbReference type="InterPro" id="IPR025505">
    <property type="entry name" value="FHIPEP_CS"/>
</dbReference>
<keyword evidence="6 9" id="KW-0812">Transmembrane</keyword>
<keyword evidence="11" id="KW-1185">Reference proteome</keyword>
<name>A0A261UTB1_9BORD</name>
<dbReference type="Gene3D" id="3.40.30.60">
    <property type="entry name" value="FHIPEP family, domain 1"/>
    <property type="match status" value="1"/>
</dbReference>